<gene>
    <name evidence="2" type="ORF">J437_LFUL017124</name>
</gene>
<dbReference type="Proteomes" id="UP000792457">
    <property type="component" value="Unassembled WGS sequence"/>
</dbReference>
<accession>A0A8K0P5N2</accession>
<name>A0A8K0P5N2_LADFU</name>
<feature type="domain" description="Tc1-like transposase DDE" evidence="1">
    <location>
        <begin position="90"/>
        <end position="141"/>
    </location>
</feature>
<dbReference type="Pfam" id="PF13358">
    <property type="entry name" value="DDE_3"/>
    <property type="match status" value="1"/>
</dbReference>
<dbReference type="InterPro" id="IPR036397">
    <property type="entry name" value="RNaseH_sf"/>
</dbReference>
<organism evidence="2 3">
    <name type="scientific">Ladona fulva</name>
    <name type="common">Scarce chaser dragonfly</name>
    <name type="synonym">Libellula fulva</name>
    <dbReference type="NCBI Taxonomy" id="123851"/>
    <lineage>
        <taxon>Eukaryota</taxon>
        <taxon>Metazoa</taxon>
        <taxon>Ecdysozoa</taxon>
        <taxon>Arthropoda</taxon>
        <taxon>Hexapoda</taxon>
        <taxon>Insecta</taxon>
        <taxon>Pterygota</taxon>
        <taxon>Palaeoptera</taxon>
        <taxon>Odonata</taxon>
        <taxon>Epiprocta</taxon>
        <taxon>Anisoptera</taxon>
        <taxon>Libelluloidea</taxon>
        <taxon>Libellulidae</taxon>
        <taxon>Ladona</taxon>
    </lineage>
</organism>
<protein>
    <recommendedName>
        <fullName evidence="1">Tc1-like transposase DDE domain-containing protein</fullName>
    </recommendedName>
</protein>
<reference evidence="2" key="1">
    <citation type="submission" date="2013-04" db="EMBL/GenBank/DDBJ databases">
        <authorList>
            <person name="Qu J."/>
            <person name="Murali S.C."/>
            <person name="Bandaranaike D."/>
            <person name="Bellair M."/>
            <person name="Blankenburg K."/>
            <person name="Chao H."/>
            <person name="Dinh H."/>
            <person name="Doddapaneni H."/>
            <person name="Downs B."/>
            <person name="Dugan-Rocha S."/>
            <person name="Elkadiri S."/>
            <person name="Gnanaolivu R.D."/>
            <person name="Hernandez B."/>
            <person name="Javaid M."/>
            <person name="Jayaseelan J.C."/>
            <person name="Lee S."/>
            <person name="Li M."/>
            <person name="Ming W."/>
            <person name="Munidasa M."/>
            <person name="Muniz J."/>
            <person name="Nguyen L."/>
            <person name="Ongeri F."/>
            <person name="Osuji N."/>
            <person name="Pu L.-L."/>
            <person name="Puazo M."/>
            <person name="Qu C."/>
            <person name="Quiroz J."/>
            <person name="Raj R."/>
            <person name="Weissenberger G."/>
            <person name="Xin Y."/>
            <person name="Zou X."/>
            <person name="Han Y."/>
            <person name="Richards S."/>
            <person name="Worley K."/>
            <person name="Muzny D."/>
            <person name="Gibbs R."/>
        </authorList>
    </citation>
    <scope>NUCLEOTIDE SEQUENCE</scope>
    <source>
        <strain evidence="2">Sampled in the wild</strain>
    </source>
</reference>
<dbReference type="GO" id="GO:0003676">
    <property type="term" value="F:nucleic acid binding"/>
    <property type="evidence" value="ECO:0007669"/>
    <property type="project" value="InterPro"/>
</dbReference>
<reference evidence="2" key="2">
    <citation type="submission" date="2017-10" db="EMBL/GenBank/DDBJ databases">
        <title>Ladona fulva Genome sequencing and assembly.</title>
        <authorList>
            <person name="Murali S."/>
            <person name="Richards S."/>
            <person name="Bandaranaike D."/>
            <person name="Bellair M."/>
            <person name="Blankenburg K."/>
            <person name="Chao H."/>
            <person name="Dinh H."/>
            <person name="Doddapaneni H."/>
            <person name="Dugan-Rocha S."/>
            <person name="Elkadiri S."/>
            <person name="Gnanaolivu R."/>
            <person name="Hernandez B."/>
            <person name="Skinner E."/>
            <person name="Javaid M."/>
            <person name="Lee S."/>
            <person name="Li M."/>
            <person name="Ming W."/>
            <person name="Munidasa M."/>
            <person name="Muniz J."/>
            <person name="Nguyen L."/>
            <person name="Hughes D."/>
            <person name="Osuji N."/>
            <person name="Pu L.-L."/>
            <person name="Puazo M."/>
            <person name="Qu C."/>
            <person name="Quiroz J."/>
            <person name="Raj R."/>
            <person name="Weissenberger G."/>
            <person name="Xin Y."/>
            <person name="Zou X."/>
            <person name="Han Y."/>
            <person name="Worley K."/>
            <person name="Muzny D."/>
            <person name="Gibbs R."/>
        </authorList>
    </citation>
    <scope>NUCLEOTIDE SEQUENCE</scope>
    <source>
        <strain evidence="2">Sampled in the wild</strain>
    </source>
</reference>
<dbReference type="Gene3D" id="3.30.420.10">
    <property type="entry name" value="Ribonuclease H-like superfamily/Ribonuclease H"/>
    <property type="match status" value="1"/>
</dbReference>
<sequence>MTGDDLRFLKPSESLKRQHIHTYHHHQTVTFTYNEHENEEFDLLSTFAMAHHAELNRPPSSNAKKDTMKEWLDLSGQQYSSKETKIELYEKIRRHKEARIFEVYRVFAEHRHSVLRLPPYHPELNPIENIWGIMKNWVAMRNVTFKLEDVKKLVIEKCTNIGKEEWEGVCEKVKGIEKLASTIDEVLPHTRRLTHTSLQEEWLLSSHFHSMENIS</sequence>
<dbReference type="OrthoDB" id="2266637at2759"/>
<dbReference type="PANTHER" id="PTHR33939">
    <property type="entry name" value="PROTEIN CBG22215"/>
    <property type="match status" value="1"/>
</dbReference>
<comment type="caution">
    <text evidence="2">The sequence shown here is derived from an EMBL/GenBank/DDBJ whole genome shotgun (WGS) entry which is preliminary data.</text>
</comment>
<evidence type="ECO:0000313" key="3">
    <source>
        <dbReference type="Proteomes" id="UP000792457"/>
    </source>
</evidence>
<evidence type="ECO:0000313" key="2">
    <source>
        <dbReference type="EMBL" id="KAG8236840.1"/>
    </source>
</evidence>
<proteinExistence type="predicted"/>
<dbReference type="InterPro" id="IPR038717">
    <property type="entry name" value="Tc1-like_DDE_dom"/>
</dbReference>
<evidence type="ECO:0000259" key="1">
    <source>
        <dbReference type="Pfam" id="PF13358"/>
    </source>
</evidence>
<keyword evidence="3" id="KW-1185">Reference proteome</keyword>
<dbReference type="EMBL" id="KZ309085">
    <property type="protein sequence ID" value="KAG8236840.1"/>
    <property type="molecule type" value="Genomic_DNA"/>
</dbReference>
<dbReference type="PANTHER" id="PTHR33939:SF1">
    <property type="entry name" value="DUF4371 DOMAIN-CONTAINING PROTEIN"/>
    <property type="match status" value="1"/>
</dbReference>
<dbReference type="AlphaFoldDB" id="A0A8K0P5N2"/>